<comment type="caution">
    <text evidence="10">The sequence shown here is derived from an EMBL/GenBank/DDBJ whole genome shotgun (WGS) entry which is preliminary data.</text>
</comment>
<dbReference type="PANTHER" id="PTHR11079">
    <property type="entry name" value="CYTOSINE DEAMINASE FAMILY MEMBER"/>
    <property type="match status" value="1"/>
</dbReference>
<evidence type="ECO:0000256" key="8">
    <source>
        <dbReference type="HAMAP-Rule" id="MF_00972"/>
    </source>
</evidence>
<feature type="binding site" evidence="8">
    <location>
        <position position="79"/>
    </location>
    <ligand>
        <name>Zn(2+)</name>
        <dbReference type="ChEBI" id="CHEBI:29105"/>
        <note>catalytic</note>
    </ligand>
</feature>
<gene>
    <name evidence="8" type="primary">tadA</name>
    <name evidence="10" type="ORF">CCE28_19290</name>
</gene>
<protein>
    <recommendedName>
        <fullName evidence="8">tRNA-specific adenosine deaminase</fullName>
        <ecNumber evidence="8">3.5.4.33</ecNumber>
    </recommendedName>
</protein>
<dbReference type="AlphaFoldDB" id="A0A267MCE8"/>
<feature type="binding site" evidence="8">
    <location>
        <position position="46"/>
    </location>
    <ligand>
        <name>Zn(2+)</name>
        <dbReference type="ChEBI" id="CHEBI:29105"/>
        <note>catalytic</note>
    </ligand>
</feature>
<evidence type="ECO:0000256" key="5">
    <source>
        <dbReference type="ARBA" id="ARBA00022801"/>
    </source>
</evidence>
<dbReference type="InterPro" id="IPR028883">
    <property type="entry name" value="tRNA_aden_deaminase"/>
</dbReference>
<keyword evidence="4 8" id="KW-0479">Metal-binding</keyword>
<evidence type="ECO:0000256" key="4">
    <source>
        <dbReference type="ARBA" id="ARBA00022723"/>
    </source>
</evidence>
<dbReference type="EMBL" id="NIBG01000027">
    <property type="protein sequence ID" value="PAB57264.1"/>
    <property type="molecule type" value="Genomic_DNA"/>
</dbReference>
<dbReference type="EC" id="3.5.4.33" evidence="8"/>
<evidence type="ECO:0000259" key="9">
    <source>
        <dbReference type="PROSITE" id="PS51747"/>
    </source>
</evidence>
<comment type="similarity">
    <text evidence="1">Belongs to the cytidine and deoxycytidylate deaminase family. ADAT2 subfamily.</text>
</comment>
<feature type="domain" description="CMP/dCMP-type deaminase" evidence="9">
    <location>
        <begin position="1"/>
        <end position="105"/>
    </location>
</feature>
<dbReference type="GO" id="GO:0052717">
    <property type="term" value="F:tRNA-specific adenosine-34 deaminase activity"/>
    <property type="evidence" value="ECO:0007669"/>
    <property type="project" value="UniProtKB-UniRule"/>
</dbReference>
<dbReference type="InterPro" id="IPR002125">
    <property type="entry name" value="CMP_dCMP_dom"/>
</dbReference>
<name>A0A267MCE8_9FIRM</name>
<evidence type="ECO:0000256" key="2">
    <source>
        <dbReference type="ARBA" id="ARBA00011738"/>
    </source>
</evidence>
<dbReference type="Proteomes" id="UP000216024">
    <property type="component" value="Unassembled WGS sequence"/>
</dbReference>
<accession>A0A267MCE8</accession>
<dbReference type="CDD" id="cd01285">
    <property type="entry name" value="nucleoside_deaminase"/>
    <property type="match status" value="1"/>
</dbReference>
<dbReference type="OrthoDB" id="9802676at2"/>
<dbReference type="InterPro" id="IPR016192">
    <property type="entry name" value="APOBEC/CMP_deaminase_Zn-bd"/>
</dbReference>
<proteinExistence type="inferred from homology"/>
<evidence type="ECO:0000256" key="6">
    <source>
        <dbReference type="ARBA" id="ARBA00022833"/>
    </source>
</evidence>
<sequence length="148" mass="16465">MEEALKEARKAASIGEVPIGAVIVKDNEIIGRGYNRREIDKDPTAHAEMIAIKEASKNLGGWRLIGCSMYVTVEPCPMCAGAIMLSRIDNLIIGTMDPKGGACGSIINIPEDERYNHITKVTRDVLKEECSNTMKEFFRNLRKNKKKI</sequence>
<dbReference type="SUPFAM" id="SSF53927">
    <property type="entry name" value="Cytidine deaminase-like"/>
    <property type="match status" value="1"/>
</dbReference>
<evidence type="ECO:0000256" key="1">
    <source>
        <dbReference type="ARBA" id="ARBA00010669"/>
    </source>
</evidence>
<feature type="binding site" evidence="8">
    <location>
        <position position="76"/>
    </location>
    <ligand>
        <name>Zn(2+)</name>
        <dbReference type="ChEBI" id="CHEBI:29105"/>
        <note>catalytic</note>
    </ligand>
</feature>
<dbReference type="PANTHER" id="PTHR11079:SF202">
    <property type="entry name" value="TRNA-SPECIFIC ADENOSINE DEAMINASE"/>
    <property type="match status" value="1"/>
</dbReference>
<evidence type="ECO:0000256" key="7">
    <source>
        <dbReference type="ARBA" id="ARBA00048045"/>
    </source>
</evidence>
<evidence type="ECO:0000256" key="3">
    <source>
        <dbReference type="ARBA" id="ARBA00022694"/>
    </source>
</evidence>
<comment type="function">
    <text evidence="8">Catalyzes the deamination of adenosine to inosine at the wobble position 34 of tRNA(Arg2).</text>
</comment>
<comment type="catalytic activity">
    <reaction evidence="7 8">
        <text>adenosine(34) in tRNA + H2O + H(+) = inosine(34) in tRNA + NH4(+)</text>
        <dbReference type="Rhea" id="RHEA:43168"/>
        <dbReference type="Rhea" id="RHEA-COMP:10373"/>
        <dbReference type="Rhea" id="RHEA-COMP:10374"/>
        <dbReference type="ChEBI" id="CHEBI:15377"/>
        <dbReference type="ChEBI" id="CHEBI:15378"/>
        <dbReference type="ChEBI" id="CHEBI:28938"/>
        <dbReference type="ChEBI" id="CHEBI:74411"/>
        <dbReference type="ChEBI" id="CHEBI:82852"/>
        <dbReference type="EC" id="3.5.4.33"/>
    </reaction>
</comment>
<dbReference type="InterPro" id="IPR016193">
    <property type="entry name" value="Cytidine_deaminase-like"/>
</dbReference>
<dbReference type="NCBIfam" id="NF008113">
    <property type="entry name" value="PRK10860.1"/>
    <property type="match status" value="1"/>
</dbReference>
<reference evidence="10 11" key="1">
    <citation type="submission" date="2017-06" db="EMBL/GenBank/DDBJ databases">
        <title>Draft genome sequence of anaerobic fermentative bacterium Anaeromicrobium sediminis DY2726D isolated from West Pacific Ocean sediments.</title>
        <authorList>
            <person name="Zeng X."/>
        </authorList>
    </citation>
    <scope>NUCLEOTIDE SEQUENCE [LARGE SCALE GENOMIC DNA]</scope>
    <source>
        <strain evidence="10 11">DY2726D</strain>
    </source>
</reference>
<dbReference type="Gene3D" id="3.40.140.10">
    <property type="entry name" value="Cytidine Deaminase, domain 2"/>
    <property type="match status" value="1"/>
</dbReference>
<dbReference type="InterPro" id="IPR058535">
    <property type="entry name" value="MafB19-deam"/>
</dbReference>
<keyword evidence="5 8" id="KW-0378">Hydrolase</keyword>
<dbReference type="HAMAP" id="MF_00972">
    <property type="entry name" value="tRNA_aden_deaminase"/>
    <property type="match status" value="1"/>
</dbReference>
<dbReference type="FunFam" id="3.40.140.10:FF:000005">
    <property type="entry name" value="tRNA-specific adenosine deaminase"/>
    <property type="match status" value="1"/>
</dbReference>
<evidence type="ECO:0000313" key="10">
    <source>
        <dbReference type="EMBL" id="PAB57264.1"/>
    </source>
</evidence>
<feature type="active site" description="Proton donor" evidence="8">
    <location>
        <position position="48"/>
    </location>
</feature>
<evidence type="ECO:0000313" key="11">
    <source>
        <dbReference type="Proteomes" id="UP000216024"/>
    </source>
</evidence>
<keyword evidence="6 8" id="KW-0862">Zinc</keyword>
<dbReference type="GO" id="GO:0008270">
    <property type="term" value="F:zinc ion binding"/>
    <property type="evidence" value="ECO:0007669"/>
    <property type="project" value="UniProtKB-UniRule"/>
</dbReference>
<comment type="cofactor">
    <cofactor evidence="8">
        <name>Zn(2+)</name>
        <dbReference type="ChEBI" id="CHEBI:29105"/>
    </cofactor>
    <text evidence="8">Binds 1 zinc ion per subunit.</text>
</comment>
<keyword evidence="11" id="KW-1185">Reference proteome</keyword>
<keyword evidence="3 8" id="KW-0819">tRNA processing</keyword>
<organism evidence="10 11">
    <name type="scientific">Anaeromicrobium sediminis</name>
    <dbReference type="NCBI Taxonomy" id="1478221"/>
    <lineage>
        <taxon>Bacteria</taxon>
        <taxon>Bacillati</taxon>
        <taxon>Bacillota</taxon>
        <taxon>Clostridia</taxon>
        <taxon>Peptostreptococcales</taxon>
        <taxon>Thermotaleaceae</taxon>
        <taxon>Anaeromicrobium</taxon>
    </lineage>
</organism>
<comment type="subunit">
    <text evidence="2 8">Homodimer.</text>
</comment>
<dbReference type="GO" id="GO:0002100">
    <property type="term" value="P:tRNA wobble adenosine to inosine editing"/>
    <property type="evidence" value="ECO:0007669"/>
    <property type="project" value="UniProtKB-UniRule"/>
</dbReference>
<dbReference type="Pfam" id="PF14437">
    <property type="entry name" value="MafB19-deam"/>
    <property type="match status" value="1"/>
</dbReference>
<dbReference type="PROSITE" id="PS00903">
    <property type="entry name" value="CYT_DCMP_DEAMINASES_1"/>
    <property type="match status" value="1"/>
</dbReference>
<dbReference type="PROSITE" id="PS51747">
    <property type="entry name" value="CYT_DCMP_DEAMINASES_2"/>
    <property type="match status" value="1"/>
</dbReference>